<organism evidence="2 3">
    <name type="scientific">Chlamydomonas schloesseri</name>
    <dbReference type="NCBI Taxonomy" id="2026947"/>
    <lineage>
        <taxon>Eukaryota</taxon>
        <taxon>Viridiplantae</taxon>
        <taxon>Chlorophyta</taxon>
        <taxon>core chlorophytes</taxon>
        <taxon>Chlorophyceae</taxon>
        <taxon>CS clade</taxon>
        <taxon>Chlamydomonadales</taxon>
        <taxon>Chlamydomonadaceae</taxon>
        <taxon>Chlamydomonas</taxon>
    </lineage>
</organism>
<protein>
    <recommendedName>
        <fullName evidence="4">Kazal-like domain-containing protein</fullName>
    </recommendedName>
</protein>
<dbReference type="SUPFAM" id="SSF100895">
    <property type="entry name" value="Kazal-type serine protease inhibitors"/>
    <property type="match status" value="1"/>
</dbReference>
<evidence type="ECO:0008006" key="4">
    <source>
        <dbReference type="Google" id="ProtNLM"/>
    </source>
</evidence>
<dbReference type="Gene3D" id="3.30.60.30">
    <property type="match status" value="1"/>
</dbReference>
<feature type="compositionally biased region" description="Low complexity" evidence="1">
    <location>
        <begin position="382"/>
        <end position="391"/>
    </location>
</feature>
<accession>A0A835VU62</accession>
<name>A0A835VU62_9CHLO</name>
<sequence>MCNSAHAQGGVILGTSYSCPPGAEVTKCSKAACDPAVTRYPGCTAANTPGAAVCAIAPCAGGFLDNGYKVPVCSAIWRQLDGLLAICPLAVVATADPGGGTDGSGTAGGGRAEGAGDGTDAGGGGGGGDVTTPSRTNAVSCPGGATVACPLDPCSALPADCPWAAWAARLADATGGGRGGVTCESSNCTKGRLPDGSAIGPCTAVFRSAADKSVLGTCPTSPTPQQQPAEGGGDGGEGRGVKPTDGSASCNCRTCGIDGKTYSNGCEAECAKVKVVARGICFPNCPGGAGTAACPVDPCSSPAADGSKPSCKADPAATCLFSKCGQTLVLDDGTQVPPCQAVWLSASSGLPVKDCGVDPTTLLPEGGGDSTAAGGGSGGAAGTARTPATTSNVSSSGSEKTPAGAAVVACPAGAPVKPCPVNPCATQPASSCPFARTRGTHCTFSTCVLGQLPDGSTVLPCTPVYTLPDGQVATCSGGEEGGAQEGGEGRVLPADPVPPLDAPNLSVDCPGGATVACPLDPCSALPADCPWAAWAARLADATGGGRGGVTCESSNCTKGRLPDGSAIGPCTAVFRSAADKSVLGTCPTSPTAASSTSTAFTAASSASTTFTAATASTPQQQPKQGSGGDAAAPKSCAGLGGSASFG</sequence>
<feature type="region of interest" description="Disordered" evidence="1">
    <location>
        <begin position="102"/>
        <end position="131"/>
    </location>
</feature>
<evidence type="ECO:0000313" key="2">
    <source>
        <dbReference type="EMBL" id="KAG2425426.1"/>
    </source>
</evidence>
<feature type="region of interest" description="Disordered" evidence="1">
    <location>
        <begin position="610"/>
        <end position="646"/>
    </location>
</feature>
<feature type="compositionally biased region" description="Gly residues" evidence="1">
    <location>
        <begin position="365"/>
        <end position="381"/>
    </location>
</feature>
<feature type="compositionally biased region" description="Low complexity" evidence="1">
    <location>
        <begin position="217"/>
        <end position="228"/>
    </location>
</feature>
<feature type="compositionally biased region" description="Gly residues" evidence="1">
    <location>
        <begin position="102"/>
        <end position="129"/>
    </location>
</feature>
<evidence type="ECO:0000256" key="1">
    <source>
        <dbReference type="SAM" id="MobiDB-lite"/>
    </source>
</evidence>
<dbReference type="Proteomes" id="UP000613740">
    <property type="component" value="Unassembled WGS sequence"/>
</dbReference>
<dbReference type="InterPro" id="IPR036058">
    <property type="entry name" value="Kazal_dom_sf"/>
</dbReference>
<reference evidence="2" key="1">
    <citation type="journal article" date="2020" name="bioRxiv">
        <title>Comparative genomics of Chlamydomonas.</title>
        <authorList>
            <person name="Craig R.J."/>
            <person name="Hasan A.R."/>
            <person name="Ness R.W."/>
            <person name="Keightley P.D."/>
        </authorList>
    </citation>
    <scope>NUCLEOTIDE SEQUENCE</scope>
    <source>
        <strain evidence="2">CCAP 11/173</strain>
    </source>
</reference>
<gene>
    <name evidence="2" type="ORF">HYH02_015032</name>
</gene>
<dbReference type="AlphaFoldDB" id="A0A835VU62"/>
<comment type="caution">
    <text evidence="2">The sequence shown here is derived from an EMBL/GenBank/DDBJ whole genome shotgun (WGS) entry which is preliminary data.</text>
</comment>
<dbReference type="EMBL" id="JAEHOD010000116">
    <property type="protein sequence ID" value="KAG2425426.1"/>
    <property type="molecule type" value="Genomic_DNA"/>
</dbReference>
<feature type="region of interest" description="Disordered" evidence="1">
    <location>
        <begin position="216"/>
        <end position="246"/>
    </location>
</feature>
<proteinExistence type="predicted"/>
<keyword evidence="3" id="KW-1185">Reference proteome</keyword>
<feature type="region of interest" description="Disordered" evidence="1">
    <location>
        <begin position="361"/>
        <end position="400"/>
    </location>
</feature>
<evidence type="ECO:0000313" key="3">
    <source>
        <dbReference type="Proteomes" id="UP000613740"/>
    </source>
</evidence>